<evidence type="ECO:0000256" key="1">
    <source>
        <dbReference type="SAM" id="MobiDB-lite"/>
    </source>
</evidence>
<reference evidence="2" key="1">
    <citation type="journal article" date="2023" name="Science">
        <title>Elucidation of the pathway for biosynthesis of saponin adjuvants from the soapbark tree.</title>
        <authorList>
            <person name="Reed J."/>
            <person name="Orme A."/>
            <person name="El-Demerdash A."/>
            <person name="Owen C."/>
            <person name="Martin L.B.B."/>
            <person name="Misra R.C."/>
            <person name="Kikuchi S."/>
            <person name="Rejzek M."/>
            <person name="Martin A.C."/>
            <person name="Harkess A."/>
            <person name="Leebens-Mack J."/>
            <person name="Louveau T."/>
            <person name="Stephenson M.J."/>
            <person name="Osbourn A."/>
        </authorList>
    </citation>
    <scope>NUCLEOTIDE SEQUENCE</scope>
    <source>
        <strain evidence="2">S10</strain>
    </source>
</reference>
<keyword evidence="3" id="KW-1185">Reference proteome</keyword>
<keyword evidence="2" id="KW-0346">Stress response</keyword>
<feature type="region of interest" description="Disordered" evidence="1">
    <location>
        <begin position="45"/>
        <end position="70"/>
    </location>
</feature>
<accession>A0AAD7PJN5</accession>
<dbReference type="AlphaFoldDB" id="A0AAD7PJN5"/>
<gene>
    <name evidence="2" type="ORF">O6P43_023661</name>
</gene>
<evidence type="ECO:0000313" key="2">
    <source>
        <dbReference type="EMBL" id="KAJ7957344.1"/>
    </source>
</evidence>
<organism evidence="2 3">
    <name type="scientific">Quillaja saponaria</name>
    <name type="common">Soap bark tree</name>
    <dbReference type="NCBI Taxonomy" id="32244"/>
    <lineage>
        <taxon>Eukaryota</taxon>
        <taxon>Viridiplantae</taxon>
        <taxon>Streptophyta</taxon>
        <taxon>Embryophyta</taxon>
        <taxon>Tracheophyta</taxon>
        <taxon>Spermatophyta</taxon>
        <taxon>Magnoliopsida</taxon>
        <taxon>eudicotyledons</taxon>
        <taxon>Gunneridae</taxon>
        <taxon>Pentapetalae</taxon>
        <taxon>rosids</taxon>
        <taxon>fabids</taxon>
        <taxon>Fabales</taxon>
        <taxon>Quillajaceae</taxon>
        <taxon>Quillaja</taxon>
    </lineage>
</organism>
<evidence type="ECO:0000313" key="3">
    <source>
        <dbReference type="Proteomes" id="UP001163823"/>
    </source>
</evidence>
<name>A0AAD7PJN5_QUISA</name>
<proteinExistence type="predicted"/>
<comment type="caution">
    <text evidence="2">The sequence shown here is derived from an EMBL/GenBank/DDBJ whole genome shotgun (WGS) entry which is preliminary data.</text>
</comment>
<dbReference type="EMBL" id="JARAOO010000009">
    <property type="protein sequence ID" value="KAJ7957344.1"/>
    <property type="molecule type" value="Genomic_DNA"/>
</dbReference>
<sequence>MTTLQSCLPWIHIGEDPLSSSSSPSEVFYYRIWMLKLGLSIDDEETCGDDANMPPMEEDGAEESKMEEID</sequence>
<dbReference type="Proteomes" id="UP001163823">
    <property type="component" value="Chromosome 9"/>
</dbReference>
<dbReference type="KEGG" id="qsa:O6P43_023661"/>
<protein>
    <submittedName>
        <fullName evidence="2">Heat shock protein</fullName>
    </submittedName>
</protein>